<dbReference type="EMBL" id="LT551723">
    <property type="protein sequence ID" value="SAL97307.1"/>
    <property type="molecule type" value="Genomic_DNA"/>
</dbReference>
<name>A0A168LQT9_ABSGL</name>
<reference evidence="2" key="1">
    <citation type="submission" date="2016-04" db="EMBL/GenBank/DDBJ databases">
        <authorList>
            <person name="Evans L.H."/>
            <person name="Alamgir A."/>
            <person name="Owens N."/>
            <person name="Weber N.D."/>
            <person name="Virtaneva K."/>
            <person name="Barbian K."/>
            <person name="Babar A."/>
            <person name="Rosenke K."/>
        </authorList>
    </citation>
    <scope>NUCLEOTIDE SEQUENCE [LARGE SCALE GENOMIC DNA]</scope>
    <source>
        <strain evidence="2">CBS 101.48</strain>
    </source>
</reference>
<dbReference type="STRING" id="4829.A0A168LQT9"/>
<protein>
    <submittedName>
        <fullName evidence="2">Uncharacterized protein</fullName>
    </submittedName>
</protein>
<feature type="region of interest" description="Disordered" evidence="1">
    <location>
        <begin position="60"/>
        <end position="98"/>
    </location>
</feature>
<organism evidence="2">
    <name type="scientific">Absidia glauca</name>
    <name type="common">Pin mould</name>
    <dbReference type="NCBI Taxonomy" id="4829"/>
    <lineage>
        <taxon>Eukaryota</taxon>
        <taxon>Fungi</taxon>
        <taxon>Fungi incertae sedis</taxon>
        <taxon>Mucoromycota</taxon>
        <taxon>Mucoromycotina</taxon>
        <taxon>Mucoromycetes</taxon>
        <taxon>Mucorales</taxon>
        <taxon>Cunninghamellaceae</taxon>
        <taxon>Absidia</taxon>
    </lineage>
</organism>
<proteinExistence type="predicted"/>
<dbReference type="OMA" id="HERAWRS"/>
<dbReference type="AlphaFoldDB" id="A0A168LQT9"/>
<dbReference type="InParanoid" id="A0A168LQT9"/>
<sequence length="330" mass="36850">MTRRDLALSIDDIFEVQGAHVDPGAAQWHNWAVKASKQSVKDSTLAGLFPFDSTFYSQARSSRHGSPSSTSCSNDYSQQPPPEPSSSETKEDPVDDKKPAYMNANIQHLFSDPPHCFCRQVASRSERPFFGVTYDCHHMNSSYTTTNSDSTATDSSTTTICGFHVHERAWRSIGALIQSENIIHKNDPELATCPFFNFTFCVTFNLSNTMKKSSPRGPECFCKRPVILSESDNIRNARLCFVCPNFYIAGAKPKCSWFLWAEELAFSKPRYPRHSPLLLESARERVMASQSRRAAARNSPEERDEEDDHGSASLSSSSTTASYHDAQCTA</sequence>
<dbReference type="OrthoDB" id="1711136at2759"/>
<feature type="region of interest" description="Disordered" evidence="1">
    <location>
        <begin position="289"/>
        <end position="330"/>
    </location>
</feature>
<evidence type="ECO:0000256" key="1">
    <source>
        <dbReference type="SAM" id="MobiDB-lite"/>
    </source>
</evidence>
<feature type="compositionally biased region" description="Low complexity" evidence="1">
    <location>
        <begin position="60"/>
        <end position="73"/>
    </location>
</feature>
<accession>A0A168LQT9</accession>
<evidence type="ECO:0000313" key="2">
    <source>
        <dbReference type="EMBL" id="SAL97307.1"/>
    </source>
</evidence>
<feature type="compositionally biased region" description="Low complexity" evidence="1">
    <location>
        <begin position="311"/>
        <end position="322"/>
    </location>
</feature>
<dbReference type="Proteomes" id="UP000078561">
    <property type="component" value="Unassembled WGS sequence"/>
</dbReference>
<evidence type="ECO:0000313" key="3">
    <source>
        <dbReference type="Proteomes" id="UP000078561"/>
    </source>
</evidence>
<feature type="compositionally biased region" description="Basic and acidic residues" evidence="1">
    <location>
        <begin position="88"/>
        <end position="98"/>
    </location>
</feature>
<keyword evidence="3" id="KW-1185">Reference proteome</keyword>
<gene>
    <name evidence="2" type="primary">ABSGL_02794.1 scaffold 3929</name>
</gene>